<reference key="1">
    <citation type="submission" date="2019-01" db="UniProtKB">
        <authorList>
            <consortium name="RefSeq"/>
        </authorList>
    </citation>
    <scope>IDENTIFICATION</scope>
</reference>
<dbReference type="PANTHER" id="PTHR34561">
    <property type="entry name" value="NADH DEHYDROGENASE [UBIQUINONE] 1 ALPHA SUBCOMPLEX ASSEMBLY FACTOR 8"/>
    <property type="match status" value="1"/>
</dbReference>
<protein>
    <submittedName>
        <fullName evidence="2">NADH dehydrogenase [ubiquinone] 1 alpha subcomplex assembly factor 8 isoform X1</fullName>
    </submittedName>
</protein>
<proteinExistence type="predicted"/>
<sequence length="109" mass="11373">MSGNGAVWGRVRGRLRAFPGRLAACGAEAAAYGRCVQASTAPGGRLAKDLCAPEFEALRRCFAAASSPGDSPLWGCGLEEAPWKDQTRSLHTGLSVVPFVAKKTLRGGL</sequence>
<gene>
    <name evidence="2" type="primary">NDUFAF8</name>
</gene>
<dbReference type="CTD" id="284184"/>
<dbReference type="GO" id="GO:0032981">
    <property type="term" value="P:mitochondrial respiratory chain complex I assembly"/>
    <property type="evidence" value="ECO:0007669"/>
    <property type="project" value="InterPro"/>
</dbReference>
<dbReference type="GO" id="GO:0005739">
    <property type="term" value="C:mitochondrion"/>
    <property type="evidence" value="ECO:0007669"/>
    <property type="project" value="InterPro"/>
</dbReference>
<dbReference type="KEGG" id="vvp:112920884"/>
<keyword evidence="1" id="KW-1185">Reference proteome</keyword>
<dbReference type="Proteomes" id="UP001652641">
    <property type="component" value="Chromosome 2"/>
</dbReference>
<evidence type="ECO:0000313" key="2">
    <source>
        <dbReference type="RefSeq" id="XP_025855708.2"/>
    </source>
</evidence>
<dbReference type="RefSeq" id="XP_025855708.2">
    <property type="nucleotide sequence ID" value="XM_025999923.2"/>
</dbReference>
<reference evidence="2" key="3">
    <citation type="submission" date="2025-08" db="UniProtKB">
        <authorList>
            <consortium name="RefSeq"/>
        </authorList>
    </citation>
    <scope>IDENTIFICATION</scope>
    <source>
        <tissue evidence="2">Cell line</tissue>
    </source>
</reference>
<reference evidence="1" key="2">
    <citation type="submission" date="2025-05" db="UniProtKB">
        <authorList>
            <consortium name="RefSeq"/>
        </authorList>
    </citation>
    <scope>NUCLEOTIDE SEQUENCE [LARGE SCALE GENOMIC DNA]</scope>
</reference>
<evidence type="ECO:0000313" key="1">
    <source>
        <dbReference type="Proteomes" id="UP001652641"/>
    </source>
</evidence>
<organism evidence="1 2">
    <name type="scientific">Vulpes vulpes</name>
    <name type="common">Red fox</name>
    <dbReference type="NCBI Taxonomy" id="9627"/>
    <lineage>
        <taxon>Eukaryota</taxon>
        <taxon>Metazoa</taxon>
        <taxon>Chordata</taxon>
        <taxon>Craniata</taxon>
        <taxon>Vertebrata</taxon>
        <taxon>Euteleostomi</taxon>
        <taxon>Mammalia</taxon>
        <taxon>Eutheria</taxon>
        <taxon>Laurasiatheria</taxon>
        <taxon>Carnivora</taxon>
        <taxon>Caniformia</taxon>
        <taxon>Canidae</taxon>
        <taxon>Vulpes</taxon>
    </lineage>
</organism>
<dbReference type="AlphaFoldDB" id="A0A3Q7SHA2"/>
<dbReference type="InterPro" id="IPR034595">
    <property type="entry name" value="NDUFAF8"/>
</dbReference>
<dbReference type="GeneID" id="112920884"/>
<dbReference type="PANTHER" id="PTHR34561:SF1">
    <property type="entry name" value="NADH DEHYDROGENASE [UBIQUINONE] 1 ALPHA SUBCOMPLEX ASSEMBLY FACTOR 8"/>
    <property type="match status" value="1"/>
</dbReference>
<accession>A0A3Q7SHA2</accession>
<name>A0A3Q7SHA2_VULVU</name>